<feature type="compositionally biased region" description="Acidic residues" evidence="4">
    <location>
        <begin position="457"/>
        <end position="468"/>
    </location>
</feature>
<dbReference type="Gene3D" id="1.25.40.10">
    <property type="entry name" value="Tetratricopeptide repeat domain"/>
    <property type="match status" value="1"/>
</dbReference>
<evidence type="ECO:0000313" key="6">
    <source>
        <dbReference type="Proteomes" id="UP000053825"/>
    </source>
</evidence>
<comment type="subcellular location">
    <subcellularLocation>
        <location evidence="1">Cytoplasm</location>
        <location evidence="1">Cytoskeleton</location>
        <location evidence="1">Cilium axoneme</location>
    </subcellularLocation>
</comment>
<evidence type="ECO:0000256" key="1">
    <source>
        <dbReference type="ARBA" id="ARBA00004430"/>
    </source>
</evidence>
<dbReference type="PANTHER" id="PTHR23040">
    <property type="match status" value="1"/>
</dbReference>
<feature type="region of interest" description="Disordered" evidence="4">
    <location>
        <begin position="572"/>
        <end position="595"/>
    </location>
</feature>
<evidence type="ECO:0000313" key="5">
    <source>
        <dbReference type="EMBL" id="KOC64784.1"/>
    </source>
</evidence>
<keyword evidence="6" id="KW-1185">Reference proteome</keyword>
<evidence type="ECO:0000256" key="4">
    <source>
        <dbReference type="SAM" id="MobiDB-lite"/>
    </source>
</evidence>
<protein>
    <recommendedName>
        <fullName evidence="2">Outer dynein arm-docking complex subunit 4</fullName>
    </recommendedName>
    <alternativeName>
        <fullName evidence="3">Tetratricopeptide repeat protein 25</fullName>
    </alternativeName>
</protein>
<dbReference type="InterPro" id="IPR040111">
    <property type="entry name" value="ODAD4"/>
</dbReference>
<dbReference type="OrthoDB" id="10268002at2759"/>
<gene>
    <name evidence="5" type="ORF">WH47_00287</name>
</gene>
<proteinExistence type="predicted"/>
<dbReference type="InterPro" id="IPR011990">
    <property type="entry name" value="TPR-like_helical_dom_sf"/>
</dbReference>
<dbReference type="Proteomes" id="UP000053825">
    <property type="component" value="Unassembled WGS sequence"/>
</dbReference>
<accession>A0A0L7R1R3</accession>
<evidence type="ECO:0000256" key="3">
    <source>
        <dbReference type="ARBA" id="ARBA00034143"/>
    </source>
</evidence>
<feature type="compositionally biased region" description="Low complexity" evidence="4">
    <location>
        <begin position="511"/>
        <end position="526"/>
    </location>
</feature>
<dbReference type="InterPro" id="IPR019734">
    <property type="entry name" value="TPR_rpt"/>
</dbReference>
<reference evidence="5 6" key="1">
    <citation type="submission" date="2015-07" db="EMBL/GenBank/DDBJ databases">
        <title>The genome of Habropoda laboriosa.</title>
        <authorList>
            <person name="Pan H."/>
            <person name="Kapheim K."/>
        </authorList>
    </citation>
    <scope>NUCLEOTIDE SEQUENCE [LARGE SCALE GENOMIC DNA]</scope>
    <source>
        <strain evidence="5">0110345459</strain>
    </source>
</reference>
<dbReference type="GO" id="GO:0005930">
    <property type="term" value="C:axoneme"/>
    <property type="evidence" value="ECO:0007669"/>
    <property type="project" value="UniProtKB-SubCell"/>
</dbReference>
<dbReference type="AlphaFoldDB" id="A0A0L7R1R3"/>
<organism evidence="5 6">
    <name type="scientific">Habropoda laboriosa</name>
    <dbReference type="NCBI Taxonomy" id="597456"/>
    <lineage>
        <taxon>Eukaryota</taxon>
        <taxon>Metazoa</taxon>
        <taxon>Ecdysozoa</taxon>
        <taxon>Arthropoda</taxon>
        <taxon>Hexapoda</taxon>
        <taxon>Insecta</taxon>
        <taxon>Pterygota</taxon>
        <taxon>Neoptera</taxon>
        <taxon>Endopterygota</taxon>
        <taxon>Hymenoptera</taxon>
        <taxon>Apocrita</taxon>
        <taxon>Aculeata</taxon>
        <taxon>Apoidea</taxon>
        <taxon>Anthophila</taxon>
        <taxon>Apidae</taxon>
        <taxon>Habropoda</taxon>
    </lineage>
</organism>
<dbReference type="EMBL" id="KQ414667">
    <property type="protein sequence ID" value="KOC64784.1"/>
    <property type="molecule type" value="Genomic_DNA"/>
</dbReference>
<dbReference type="Pfam" id="PF13181">
    <property type="entry name" value="TPR_8"/>
    <property type="match status" value="1"/>
</dbReference>
<dbReference type="SUPFAM" id="SSF48452">
    <property type="entry name" value="TPR-like"/>
    <property type="match status" value="1"/>
</dbReference>
<name>A0A0L7R1R3_9HYME</name>
<sequence>MAVLTSIGLKDDLPDLNDTRKAIENAESRALLDHRKFDSKVPLKNNREYAQALHREADQLGDYETALVLYHRAANLYPRDSSHCVAARRTAATISSCNNPSKALPKVLPGLGAADRLTIALCPETAAIMVNEKLKKSPVPSSVTELLGYFDNHKSYWKTLPSSRISNTQLARSKMMIKQLNNLAESSLKNLQASFDSGKMSTALKTAQDLLELSAGFPDPTRYQIAAYHYLSMIHVALGRHDRAVCNSSRLVRLSKGTGDVIQICRSLVTLGKVHLSFGHLEAAAKAWEHLSKDLKESIPVAWIHHEIGRCYLETGKYEKAMEMGVRCVQAAVKGKSKKWMLCGKLLIGQSLAKLGRFLESLEELQVAAKITEEEGDTPLLSYIRDLIDQVARLLRPIPFEKNCSKVTEARITSSQEENDKNEEELRTSLFVSCEETVITTMFSQRRVITKRRNDSSDEEEASVDGDEQITTYSGNTANLMQSYRESAAPSDLEDEQGGSTFRVANEEEVSSSSTSLLSSSSSSSSKNDIESTEREEEAEILEEINTLNQLGEKDEVELLEMVRFLVTDGEGLGNSGDGFQTPRSGRDRENEVGVSRACLRTSLPATPRKCDADGDFQDCEDPLNVGY</sequence>
<evidence type="ECO:0000256" key="2">
    <source>
        <dbReference type="ARBA" id="ARBA00034139"/>
    </source>
</evidence>
<feature type="region of interest" description="Disordered" evidence="4">
    <location>
        <begin position="506"/>
        <end position="539"/>
    </location>
</feature>
<dbReference type="STRING" id="597456.A0A0L7R1R3"/>
<feature type="region of interest" description="Disordered" evidence="4">
    <location>
        <begin position="449"/>
        <end position="474"/>
    </location>
</feature>